<sequence>MAMAMENKVYVAINSDIHDGFLTLQWALKRWNSHSITIVILYASNNICKDYVITPMGKLPASSVNEEKLKDLEKFEEAKNQKILWRYKVFCGNVKVEAIKIERYDESIEKFMVDLISGLKITKLVMSLTFMKSWKSRSAISGSFFVHRQKPEFCELFIICGGKLVFLREGDNEGLIEDDQGVMVAKSRSMRQSFRDLVIKMFPENSSKLKNQCDSPISCSSSSTTTTNGSFDQWEKYKQEIENYMCQLLSSNVEEIDDFVVDETLHRNISQLVMAENMTLQEKKEALRIKFLEVKEEIQLHKEEAKAHVEGQAKAQWAISLCTRRAEEIDGCINDEIARKADLKRELDATKDELSELHSEFEVTKSKLSSILELECELSNKLQLSSVARSRAEVQVEKALKQRADMLQEIEEYRKQREVLRRRIEFCREKDAIGNAMMLIEPGFEYKEFSAAEIRAATDGFSDRMRLKSGGDWTDVYKARLHHTSVAIKLYSSADVDSGNTFQAKVKLLSHMRHPQILSMIGYCSELRCIVFEYMHNGCLRDVLFSGKTGSKSRNKGLNWQARICIIANVCTGLCFLHRAKPRPVAHGNLNPSKILLDRNNVAKIHGVRTPLSCDKSDIRSDIRAYGNLVLQILTGRNWAGLVEEAIMMDQTKLIEVLDPMAGDWPLDVALELGRIGIKCLSIHEDKELNMTSLARELEKVKKLADEIIANGECVVANGRHVDDDEDSTEFPNFFLCPIYQEVMKNPHVAADGFSYELEAIGEWLKTGRDTSPMTNLKLKDKLLTPNHGLRALIQDWQKKRPVSNR</sequence>
<evidence type="ECO:0000256" key="2">
    <source>
        <dbReference type="ARBA" id="ARBA00003861"/>
    </source>
</evidence>
<proteinExistence type="predicted"/>
<comment type="function">
    <text evidence="2">Functions as an E3 ubiquitin ligase.</text>
</comment>
<gene>
    <name evidence="10" type="ORF">HAX54_022158</name>
</gene>
<dbReference type="InterPro" id="IPR011009">
    <property type="entry name" value="Kinase-like_dom_sf"/>
</dbReference>
<comment type="pathway">
    <text evidence="3">Protein modification; protein ubiquitination.</text>
</comment>
<dbReference type="Proteomes" id="UP000823775">
    <property type="component" value="Unassembled WGS sequence"/>
</dbReference>
<evidence type="ECO:0000256" key="7">
    <source>
        <dbReference type="SAM" id="Coils"/>
    </source>
</evidence>
<comment type="caution">
    <text evidence="10">The sequence shown here is derived from an EMBL/GenBank/DDBJ whole genome shotgun (WGS) entry which is preliminary data.</text>
</comment>
<evidence type="ECO:0000256" key="1">
    <source>
        <dbReference type="ARBA" id="ARBA00000900"/>
    </source>
</evidence>
<evidence type="ECO:0000256" key="4">
    <source>
        <dbReference type="ARBA" id="ARBA00012483"/>
    </source>
</evidence>
<feature type="coiled-coil region" evidence="7">
    <location>
        <begin position="333"/>
        <end position="360"/>
    </location>
</feature>
<feature type="domain" description="U-box" evidence="9">
    <location>
        <begin position="730"/>
        <end position="804"/>
    </location>
</feature>
<dbReference type="Gene3D" id="1.10.510.10">
    <property type="entry name" value="Transferase(Phosphotransferase) domain 1"/>
    <property type="match status" value="1"/>
</dbReference>
<dbReference type="PANTHER" id="PTHR45647">
    <property type="entry name" value="OS02G0152300 PROTEIN"/>
    <property type="match status" value="1"/>
</dbReference>
<feature type="coiled-coil region" evidence="7">
    <location>
        <begin position="684"/>
        <end position="711"/>
    </location>
</feature>
<dbReference type="PROSITE" id="PS51698">
    <property type="entry name" value="U_BOX"/>
    <property type="match status" value="1"/>
</dbReference>
<dbReference type="SMART" id="SM00504">
    <property type="entry name" value="Ubox"/>
    <property type="match status" value="1"/>
</dbReference>
<accession>A0ABS8UTU5</accession>
<dbReference type="InterPro" id="IPR001245">
    <property type="entry name" value="Ser-Thr/Tyr_kinase_cat_dom"/>
</dbReference>
<evidence type="ECO:0000256" key="5">
    <source>
        <dbReference type="ARBA" id="ARBA00022679"/>
    </source>
</evidence>
<dbReference type="InterPro" id="IPR003613">
    <property type="entry name" value="Ubox_domain"/>
</dbReference>
<evidence type="ECO:0000256" key="6">
    <source>
        <dbReference type="ARBA" id="ARBA00022786"/>
    </source>
</evidence>
<reference evidence="10 11" key="1">
    <citation type="journal article" date="2021" name="BMC Genomics">
        <title>Datura genome reveals duplications of psychoactive alkaloid biosynthetic genes and high mutation rate following tissue culture.</title>
        <authorList>
            <person name="Rajewski A."/>
            <person name="Carter-House D."/>
            <person name="Stajich J."/>
            <person name="Litt A."/>
        </authorList>
    </citation>
    <scope>NUCLEOTIDE SEQUENCE [LARGE SCALE GENOMIC DNA]</scope>
    <source>
        <strain evidence="10">AR-01</strain>
    </source>
</reference>
<dbReference type="EMBL" id="JACEIK010002663">
    <property type="protein sequence ID" value="MCD9638285.1"/>
    <property type="molecule type" value="Genomic_DNA"/>
</dbReference>
<keyword evidence="6" id="KW-0833">Ubl conjugation pathway</keyword>
<evidence type="ECO:0000256" key="3">
    <source>
        <dbReference type="ARBA" id="ARBA00004906"/>
    </source>
</evidence>
<dbReference type="Pfam" id="PF04564">
    <property type="entry name" value="U-box"/>
    <property type="match status" value="1"/>
</dbReference>
<protein>
    <recommendedName>
        <fullName evidence="4">RING-type E3 ubiquitin transferase</fullName>
        <ecNumber evidence="4">2.3.2.27</ecNumber>
    </recommendedName>
</protein>
<dbReference type="Pfam" id="PF07714">
    <property type="entry name" value="PK_Tyr_Ser-Thr"/>
    <property type="match status" value="1"/>
</dbReference>
<feature type="domain" description="Protein kinase" evidence="8">
    <location>
        <begin position="462"/>
        <end position="709"/>
    </location>
</feature>
<dbReference type="SUPFAM" id="SSF57850">
    <property type="entry name" value="RING/U-box"/>
    <property type="match status" value="1"/>
</dbReference>
<name>A0ABS8UTU5_DATST</name>
<dbReference type="PANTHER" id="PTHR45647:SF56">
    <property type="entry name" value="U-BOX DOMAIN-CONTAINING PROTEIN 50-RELATED"/>
    <property type="match status" value="1"/>
</dbReference>
<organism evidence="10 11">
    <name type="scientific">Datura stramonium</name>
    <name type="common">Jimsonweed</name>
    <name type="synonym">Common thornapple</name>
    <dbReference type="NCBI Taxonomy" id="4076"/>
    <lineage>
        <taxon>Eukaryota</taxon>
        <taxon>Viridiplantae</taxon>
        <taxon>Streptophyta</taxon>
        <taxon>Embryophyta</taxon>
        <taxon>Tracheophyta</taxon>
        <taxon>Spermatophyta</taxon>
        <taxon>Magnoliopsida</taxon>
        <taxon>eudicotyledons</taxon>
        <taxon>Gunneridae</taxon>
        <taxon>Pentapetalae</taxon>
        <taxon>asterids</taxon>
        <taxon>lamiids</taxon>
        <taxon>Solanales</taxon>
        <taxon>Solanaceae</taxon>
        <taxon>Solanoideae</taxon>
        <taxon>Datureae</taxon>
        <taxon>Datura</taxon>
    </lineage>
</organism>
<dbReference type="Gene3D" id="3.30.200.20">
    <property type="entry name" value="Phosphorylase Kinase, domain 1"/>
    <property type="match status" value="1"/>
</dbReference>
<evidence type="ECO:0000313" key="10">
    <source>
        <dbReference type="EMBL" id="MCD9638285.1"/>
    </source>
</evidence>
<dbReference type="InterPro" id="IPR013083">
    <property type="entry name" value="Znf_RING/FYVE/PHD"/>
</dbReference>
<dbReference type="InterPro" id="IPR051348">
    <property type="entry name" value="U-box_ubiquitin_ligases"/>
</dbReference>
<dbReference type="SUPFAM" id="SSF56112">
    <property type="entry name" value="Protein kinase-like (PK-like)"/>
    <property type="match status" value="1"/>
</dbReference>
<dbReference type="InterPro" id="IPR000719">
    <property type="entry name" value="Prot_kinase_dom"/>
</dbReference>
<feature type="coiled-coil region" evidence="7">
    <location>
        <begin position="277"/>
        <end position="304"/>
    </location>
</feature>
<evidence type="ECO:0000259" key="9">
    <source>
        <dbReference type="PROSITE" id="PS51698"/>
    </source>
</evidence>
<dbReference type="EC" id="2.3.2.27" evidence="4"/>
<keyword evidence="11" id="KW-1185">Reference proteome</keyword>
<dbReference type="Gene3D" id="3.30.40.10">
    <property type="entry name" value="Zinc/RING finger domain, C3HC4 (zinc finger)"/>
    <property type="match status" value="1"/>
</dbReference>
<evidence type="ECO:0000313" key="11">
    <source>
        <dbReference type="Proteomes" id="UP000823775"/>
    </source>
</evidence>
<dbReference type="CDD" id="cd16655">
    <property type="entry name" value="RING-Ubox_WDSUB1-like"/>
    <property type="match status" value="1"/>
</dbReference>
<feature type="coiled-coil region" evidence="7">
    <location>
        <begin position="389"/>
        <end position="430"/>
    </location>
</feature>
<keyword evidence="7" id="KW-0175">Coiled coil</keyword>
<comment type="catalytic activity">
    <reaction evidence="1">
        <text>S-ubiquitinyl-[E2 ubiquitin-conjugating enzyme]-L-cysteine + [acceptor protein]-L-lysine = [E2 ubiquitin-conjugating enzyme]-L-cysteine + N(6)-ubiquitinyl-[acceptor protein]-L-lysine.</text>
        <dbReference type="EC" id="2.3.2.27"/>
    </reaction>
</comment>
<dbReference type="PROSITE" id="PS50011">
    <property type="entry name" value="PROTEIN_KINASE_DOM"/>
    <property type="match status" value="1"/>
</dbReference>
<evidence type="ECO:0000259" key="8">
    <source>
        <dbReference type="PROSITE" id="PS50011"/>
    </source>
</evidence>
<keyword evidence="5" id="KW-0808">Transferase</keyword>